<dbReference type="Gene3D" id="1.10.10.460">
    <property type="entry name" value="Ribonuclease hii. Domain 2"/>
    <property type="match status" value="1"/>
</dbReference>
<evidence type="ECO:0000256" key="5">
    <source>
        <dbReference type="ARBA" id="ARBA00022490"/>
    </source>
</evidence>
<dbReference type="PANTHER" id="PTHR10954">
    <property type="entry name" value="RIBONUCLEASE H2 SUBUNIT A"/>
    <property type="match status" value="1"/>
</dbReference>
<proteinExistence type="inferred from homology"/>
<gene>
    <name evidence="13" type="primary">rnhB</name>
    <name evidence="13" type="ORF">EGH25_08990</name>
</gene>
<comment type="subcellular location">
    <subcellularLocation>
        <location evidence="4">Cytoplasm</location>
    </subcellularLocation>
</comment>
<dbReference type="InterPro" id="IPR001352">
    <property type="entry name" value="RNase_HII/HIII"/>
</dbReference>
<dbReference type="Gene3D" id="3.30.420.10">
    <property type="entry name" value="Ribonuclease H-like superfamily/Ribonuclease H"/>
    <property type="match status" value="1"/>
</dbReference>
<dbReference type="GO" id="GO:0043137">
    <property type="term" value="P:DNA replication, removal of RNA primer"/>
    <property type="evidence" value="ECO:0007669"/>
    <property type="project" value="TreeGrafter"/>
</dbReference>
<organism evidence="13 14">
    <name type="scientific">Halorutilus salinus</name>
    <dbReference type="NCBI Taxonomy" id="2487751"/>
    <lineage>
        <taxon>Archaea</taxon>
        <taxon>Methanobacteriati</taxon>
        <taxon>Methanobacteriota</taxon>
        <taxon>Stenosarchaea group</taxon>
        <taxon>Halobacteria</taxon>
        <taxon>Halorutilales</taxon>
        <taxon>Halorutilaceae</taxon>
        <taxon>Halorutilus</taxon>
    </lineage>
</organism>
<comment type="caution">
    <text evidence="13">The sequence shown here is derived from an EMBL/GenBank/DDBJ whole genome shotgun (WGS) entry which is preliminary data.</text>
</comment>
<evidence type="ECO:0000256" key="10">
    <source>
        <dbReference type="PROSITE-ProRule" id="PRU01319"/>
    </source>
</evidence>
<keyword evidence="7 10" id="KW-0479">Metal-binding</keyword>
<dbReference type="InterPro" id="IPR024567">
    <property type="entry name" value="RNase_HII/HIII_dom"/>
</dbReference>
<dbReference type="GO" id="GO:0032299">
    <property type="term" value="C:ribonuclease H2 complex"/>
    <property type="evidence" value="ECO:0007669"/>
    <property type="project" value="TreeGrafter"/>
</dbReference>
<feature type="binding site" evidence="10">
    <location>
        <position position="5"/>
    </location>
    <ligand>
        <name>a divalent metal cation</name>
        <dbReference type="ChEBI" id="CHEBI:60240"/>
    </ligand>
</feature>
<evidence type="ECO:0000313" key="14">
    <source>
        <dbReference type="Proteomes" id="UP001149411"/>
    </source>
</evidence>
<dbReference type="EC" id="3.1.26.4" evidence="11"/>
<keyword evidence="14" id="KW-1185">Reference proteome</keyword>
<dbReference type="InterPro" id="IPR023160">
    <property type="entry name" value="RNase_HII_hlx-loop-hlx_cap_dom"/>
</dbReference>
<dbReference type="InterPro" id="IPR004649">
    <property type="entry name" value="RNase_H2_suA"/>
</dbReference>
<comment type="catalytic activity">
    <reaction evidence="1 10 11">
        <text>Endonucleolytic cleavage to 5'-phosphomonoester.</text>
        <dbReference type="EC" id="3.1.26.4"/>
    </reaction>
</comment>
<dbReference type="CDD" id="cd07180">
    <property type="entry name" value="RNase_HII_archaea_like"/>
    <property type="match status" value="1"/>
</dbReference>
<comment type="similarity">
    <text evidence="11">Belongs to the RNase HII family.</text>
</comment>
<protein>
    <recommendedName>
        <fullName evidence="11">Ribonuclease</fullName>
        <ecNumber evidence="11">3.1.26.4</ecNumber>
    </recommendedName>
</protein>
<evidence type="ECO:0000256" key="1">
    <source>
        <dbReference type="ARBA" id="ARBA00000077"/>
    </source>
</evidence>
<dbReference type="GO" id="GO:0006298">
    <property type="term" value="P:mismatch repair"/>
    <property type="evidence" value="ECO:0007669"/>
    <property type="project" value="TreeGrafter"/>
</dbReference>
<evidence type="ECO:0000256" key="7">
    <source>
        <dbReference type="ARBA" id="ARBA00022723"/>
    </source>
</evidence>
<dbReference type="PROSITE" id="PS51975">
    <property type="entry name" value="RNASE_H_2"/>
    <property type="match status" value="1"/>
</dbReference>
<evidence type="ECO:0000256" key="2">
    <source>
        <dbReference type="ARBA" id="ARBA00001946"/>
    </source>
</evidence>
<evidence type="ECO:0000256" key="6">
    <source>
        <dbReference type="ARBA" id="ARBA00022722"/>
    </source>
</evidence>
<feature type="binding site" evidence="10">
    <location>
        <position position="6"/>
    </location>
    <ligand>
        <name>a divalent metal cation</name>
        <dbReference type="ChEBI" id="CHEBI:60240"/>
    </ligand>
</feature>
<dbReference type="InterPro" id="IPR036397">
    <property type="entry name" value="RNaseH_sf"/>
</dbReference>
<feature type="domain" description="RNase H type-2" evidence="12">
    <location>
        <begin position="1"/>
        <end position="192"/>
    </location>
</feature>
<keyword evidence="5" id="KW-0963">Cytoplasm</keyword>
<accession>A0A9Q4GGT7</accession>
<dbReference type="GO" id="GO:0004523">
    <property type="term" value="F:RNA-DNA hybrid ribonuclease activity"/>
    <property type="evidence" value="ECO:0007669"/>
    <property type="project" value="UniProtKB-UniRule"/>
</dbReference>
<evidence type="ECO:0000256" key="11">
    <source>
        <dbReference type="RuleBase" id="RU003515"/>
    </source>
</evidence>
<sequence>MIGVDEAGKGAVVGSMYVAAVRFDAGFGVPDSKRLSSDERERLAERVRDECNVGVVEVTADEVDAYVGEGGGMNDLMVEAHARAVDALDAPGRVVCDASDVSAERFARRVGERVPNTVEAEHGADETYDSVGAASVSAKVERDASVSGYGAGSGYPGDTETVEYLREKAPDYPAHVRESWSTAERIAREKEQTGFDDF</sequence>
<dbReference type="InterPro" id="IPR012337">
    <property type="entry name" value="RNaseH-like_sf"/>
</dbReference>
<feature type="binding site" evidence="10">
    <location>
        <position position="97"/>
    </location>
    <ligand>
        <name>a divalent metal cation</name>
        <dbReference type="ChEBI" id="CHEBI:60240"/>
    </ligand>
</feature>
<dbReference type="RefSeq" id="WP_266087781.1">
    <property type="nucleotide sequence ID" value="NZ_RKLV01000008.1"/>
</dbReference>
<name>A0A9Q4GGT7_9EURY</name>
<evidence type="ECO:0000313" key="13">
    <source>
        <dbReference type="EMBL" id="MCX2819484.1"/>
    </source>
</evidence>
<dbReference type="EMBL" id="RKLV01000008">
    <property type="protein sequence ID" value="MCX2819484.1"/>
    <property type="molecule type" value="Genomic_DNA"/>
</dbReference>
<evidence type="ECO:0000256" key="4">
    <source>
        <dbReference type="ARBA" id="ARBA00004496"/>
    </source>
</evidence>
<dbReference type="GO" id="GO:0046872">
    <property type="term" value="F:metal ion binding"/>
    <property type="evidence" value="ECO:0007669"/>
    <property type="project" value="UniProtKB-KW"/>
</dbReference>
<evidence type="ECO:0000259" key="12">
    <source>
        <dbReference type="PROSITE" id="PS51975"/>
    </source>
</evidence>
<dbReference type="Proteomes" id="UP001149411">
    <property type="component" value="Unassembled WGS sequence"/>
</dbReference>
<evidence type="ECO:0000256" key="8">
    <source>
        <dbReference type="ARBA" id="ARBA00022759"/>
    </source>
</evidence>
<dbReference type="Pfam" id="PF01351">
    <property type="entry name" value="RNase_HII"/>
    <property type="match status" value="1"/>
</dbReference>
<comment type="function">
    <text evidence="3 11">Endonuclease that specifically degrades the RNA of RNA-DNA hybrids.</text>
</comment>
<evidence type="ECO:0000256" key="3">
    <source>
        <dbReference type="ARBA" id="ARBA00004065"/>
    </source>
</evidence>
<evidence type="ECO:0000256" key="9">
    <source>
        <dbReference type="ARBA" id="ARBA00022801"/>
    </source>
</evidence>
<dbReference type="GO" id="GO:0003723">
    <property type="term" value="F:RNA binding"/>
    <property type="evidence" value="ECO:0007669"/>
    <property type="project" value="UniProtKB-UniRule"/>
</dbReference>
<dbReference type="GO" id="GO:0005737">
    <property type="term" value="C:cytoplasm"/>
    <property type="evidence" value="ECO:0007669"/>
    <property type="project" value="UniProtKB-SubCell"/>
</dbReference>
<keyword evidence="6 10" id="KW-0540">Nuclease</keyword>
<dbReference type="AlphaFoldDB" id="A0A9Q4GGT7"/>
<dbReference type="NCBIfam" id="TIGR00729">
    <property type="entry name" value="ribonuclease HII"/>
    <property type="match status" value="1"/>
</dbReference>
<comment type="cofactor">
    <cofactor evidence="2">
        <name>Mg(2+)</name>
        <dbReference type="ChEBI" id="CHEBI:18420"/>
    </cofactor>
</comment>
<keyword evidence="8 10" id="KW-0255">Endonuclease</keyword>
<dbReference type="SUPFAM" id="SSF53098">
    <property type="entry name" value="Ribonuclease H-like"/>
    <property type="match status" value="1"/>
</dbReference>
<keyword evidence="9 10" id="KW-0378">Hydrolase</keyword>
<reference evidence="13" key="1">
    <citation type="submission" date="2022-09" db="EMBL/GenBank/DDBJ databases">
        <title>Haloadaptaus new haloarchaeum isolated from saline soil.</title>
        <authorList>
            <person name="Duran-Viseras A."/>
            <person name="Sanchez-Porro C."/>
            <person name="Ventosa A."/>
        </authorList>
    </citation>
    <scope>NUCLEOTIDE SEQUENCE</scope>
    <source>
        <strain evidence="13">F3-133</strain>
    </source>
</reference>
<comment type="cofactor">
    <cofactor evidence="10">
        <name>Mn(2+)</name>
        <dbReference type="ChEBI" id="CHEBI:29035"/>
    </cofactor>
    <cofactor evidence="10">
        <name>Mg(2+)</name>
        <dbReference type="ChEBI" id="CHEBI:18420"/>
    </cofactor>
    <text evidence="10">Manganese or magnesium. Binds 1 divalent metal ion per monomer in the absence of substrate. May bind a second metal ion after substrate binding.</text>
</comment>
<dbReference type="PANTHER" id="PTHR10954:SF23">
    <property type="entry name" value="RIBONUCLEASE"/>
    <property type="match status" value="1"/>
</dbReference>